<keyword evidence="3" id="KW-0804">Transcription</keyword>
<accession>A0ABX0TU53</accession>
<dbReference type="PROSITE" id="PS50995">
    <property type="entry name" value="HTH_MARR_2"/>
    <property type="match status" value="1"/>
</dbReference>
<comment type="caution">
    <text evidence="5">The sequence shown here is derived from an EMBL/GenBank/DDBJ whole genome shotgun (WGS) entry which is preliminary data.</text>
</comment>
<dbReference type="RefSeq" id="WP_167072179.1">
    <property type="nucleotide sequence ID" value="NZ_JAAOZC010000002.1"/>
</dbReference>
<evidence type="ECO:0000256" key="3">
    <source>
        <dbReference type="ARBA" id="ARBA00023163"/>
    </source>
</evidence>
<keyword evidence="1" id="KW-0805">Transcription regulation</keyword>
<dbReference type="PANTHER" id="PTHR42756:SF1">
    <property type="entry name" value="TRANSCRIPTIONAL REPRESSOR OF EMRAB OPERON"/>
    <property type="match status" value="1"/>
</dbReference>
<protein>
    <submittedName>
        <fullName evidence="5">DNA-binding MarR family transcriptional regulator</fullName>
    </submittedName>
</protein>
<gene>
    <name evidence="5" type="ORF">FHS31_000896</name>
</gene>
<dbReference type="Gene3D" id="1.10.10.10">
    <property type="entry name" value="Winged helix-like DNA-binding domain superfamily/Winged helix DNA-binding domain"/>
    <property type="match status" value="1"/>
</dbReference>
<dbReference type="SMART" id="SM00347">
    <property type="entry name" value="HTH_MARR"/>
    <property type="match status" value="1"/>
</dbReference>
<keyword evidence="2 5" id="KW-0238">DNA-binding</keyword>
<keyword evidence="6" id="KW-1185">Reference proteome</keyword>
<evidence type="ECO:0000256" key="2">
    <source>
        <dbReference type="ARBA" id="ARBA00023125"/>
    </source>
</evidence>
<dbReference type="InterPro" id="IPR000835">
    <property type="entry name" value="HTH_MarR-typ"/>
</dbReference>
<organism evidence="5 6">
    <name type="scientific">Sphingomonas vulcanisoli</name>
    <dbReference type="NCBI Taxonomy" id="1658060"/>
    <lineage>
        <taxon>Bacteria</taxon>
        <taxon>Pseudomonadati</taxon>
        <taxon>Pseudomonadota</taxon>
        <taxon>Alphaproteobacteria</taxon>
        <taxon>Sphingomonadales</taxon>
        <taxon>Sphingomonadaceae</taxon>
        <taxon>Sphingomonas</taxon>
    </lineage>
</organism>
<evidence type="ECO:0000313" key="6">
    <source>
        <dbReference type="Proteomes" id="UP000727456"/>
    </source>
</evidence>
<dbReference type="InterPro" id="IPR036390">
    <property type="entry name" value="WH_DNA-bd_sf"/>
</dbReference>
<dbReference type="Pfam" id="PF12802">
    <property type="entry name" value="MarR_2"/>
    <property type="match status" value="1"/>
</dbReference>
<dbReference type="EMBL" id="JAAOZC010000002">
    <property type="protein sequence ID" value="NIJ07300.1"/>
    <property type="molecule type" value="Genomic_DNA"/>
</dbReference>
<evidence type="ECO:0000313" key="5">
    <source>
        <dbReference type="EMBL" id="NIJ07300.1"/>
    </source>
</evidence>
<dbReference type="SUPFAM" id="SSF46785">
    <property type="entry name" value="Winged helix' DNA-binding domain"/>
    <property type="match status" value="1"/>
</dbReference>
<dbReference type="Proteomes" id="UP000727456">
    <property type="component" value="Unassembled WGS sequence"/>
</dbReference>
<feature type="domain" description="HTH marR-type" evidence="4">
    <location>
        <begin position="1"/>
        <end position="129"/>
    </location>
</feature>
<reference evidence="5 6" key="1">
    <citation type="submission" date="2020-03" db="EMBL/GenBank/DDBJ databases">
        <title>Genomic Encyclopedia of Type Strains, Phase III (KMG-III): the genomes of soil and plant-associated and newly described type strains.</title>
        <authorList>
            <person name="Whitman W."/>
        </authorList>
    </citation>
    <scope>NUCLEOTIDE SEQUENCE [LARGE SCALE GENOMIC DNA]</scope>
    <source>
        <strain evidence="5 6">CECT 8804</strain>
    </source>
</reference>
<sequence length="131" mass="14226">MYLVKRAETVVRSGLEACLQPLGLTPRQYVTLSLLRDERDQSSADLARKAGITPQSVSETIATLAAKGLIERLENPDHRRIRMTRLTAAGEDLLKACEAAVDGMETVLLSGLSRDALDGLRQALRVIVKAG</sequence>
<dbReference type="PANTHER" id="PTHR42756">
    <property type="entry name" value="TRANSCRIPTIONAL REGULATOR, MARR"/>
    <property type="match status" value="1"/>
</dbReference>
<dbReference type="GO" id="GO:0003677">
    <property type="term" value="F:DNA binding"/>
    <property type="evidence" value="ECO:0007669"/>
    <property type="project" value="UniProtKB-KW"/>
</dbReference>
<evidence type="ECO:0000256" key="1">
    <source>
        <dbReference type="ARBA" id="ARBA00023015"/>
    </source>
</evidence>
<name>A0ABX0TU53_9SPHN</name>
<evidence type="ECO:0000259" key="4">
    <source>
        <dbReference type="PROSITE" id="PS50995"/>
    </source>
</evidence>
<dbReference type="InterPro" id="IPR036388">
    <property type="entry name" value="WH-like_DNA-bd_sf"/>
</dbReference>
<dbReference type="PRINTS" id="PR00598">
    <property type="entry name" value="HTHMARR"/>
</dbReference>
<proteinExistence type="predicted"/>